<dbReference type="Gene3D" id="3.30.1180.20">
    <property type="entry name" value="Dihydroxyacetone kinase, domain 2"/>
    <property type="match status" value="1"/>
</dbReference>
<dbReference type="GO" id="GO:0004371">
    <property type="term" value="F:glycerone kinase activity"/>
    <property type="evidence" value="ECO:0007669"/>
    <property type="project" value="InterPro"/>
</dbReference>
<dbReference type="NCBIfam" id="TIGR02363">
    <property type="entry name" value="dhaK1"/>
    <property type="match status" value="1"/>
</dbReference>
<accession>A0A511ZIB3</accession>
<proteinExistence type="predicted"/>
<comment type="caution">
    <text evidence="10">The sequence shown here is derived from an EMBL/GenBank/DDBJ whole genome shotgun (WGS) entry which is preliminary data.</text>
</comment>
<dbReference type="GO" id="GO:0019563">
    <property type="term" value="P:glycerol catabolic process"/>
    <property type="evidence" value="ECO:0007669"/>
    <property type="project" value="TreeGrafter"/>
</dbReference>
<dbReference type="PANTHER" id="PTHR28629">
    <property type="entry name" value="TRIOKINASE/FMN CYCLASE"/>
    <property type="match status" value="1"/>
</dbReference>
<evidence type="ECO:0000313" key="11">
    <source>
        <dbReference type="Proteomes" id="UP000321558"/>
    </source>
</evidence>
<evidence type="ECO:0000256" key="8">
    <source>
        <dbReference type="ARBA" id="ARBA00057414"/>
    </source>
</evidence>
<dbReference type="InterPro" id="IPR050861">
    <property type="entry name" value="Dihydroxyacetone_Kinase"/>
</dbReference>
<name>A0A511ZIB3_9BACI</name>
<sequence length="332" mass="35386">MKKIINNPSNVIQDMVKGMTLANDGQWVQVENTNVIRRKELSQGKVGLVSGGGSGHEPAHAGYVGKGMLDAAVVGEVFTSPTPDQIFEAIKAVDQGKGVLLIVKNYTGDVLNFEMAGELAEAEGIRVEQVIVNDDIAVKDSDFTIGRRGIAGTVFVHKAAGAKAEQGASLDEVKAAAEKTIEQVRSMGMALTSCTVPDAGKPSFHLDEDEMEIGIGIHGEAGTERKKIASAKEIADELTSNIIEDAGLAAGDEVAVMINGMGSTPEMELFIVNGHVNDMLKEKQISVHQTYVGEYMTSLEMAGFSITLLKVDEELKQLLAEPSEAIAFKEDI</sequence>
<dbReference type="OrthoDB" id="9806345at2"/>
<dbReference type="EMBL" id="BJYM01000007">
    <property type="protein sequence ID" value="GEN87188.1"/>
    <property type="molecule type" value="Genomic_DNA"/>
</dbReference>
<dbReference type="GO" id="GO:0005829">
    <property type="term" value="C:cytosol"/>
    <property type="evidence" value="ECO:0007669"/>
    <property type="project" value="TreeGrafter"/>
</dbReference>
<dbReference type="PROSITE" id="PS51481">
    <property type="entry name" value="DHAK"/>
    <property type="match status" value="1"/>
</dbReference>
<dbReference type="Proteomes" id="UP000321558">
    <property type="component" value="Unassembled WGS sequence"/>
</dbReference>
<keyword evidence="6" id="KW-0319">Glycerol metabolism</keyword>
<feature type="domain" description="DhaK" evidence="9">
    <location>
        <begin position="7"/>
        <end position="328"/>
    </location>
</feature>
<evidence type="ECO:0000259" key="9">
    <source>
        <dbReference type="PROSITE" id="PS51481"/>
    </source>
</evidence>
<reference evidence="10 11" key="1">
    <citation type="submission" date="2019-07" db="EMBL/GenBank/DDBJ databases">
        <title>Whole genome shotgun sequence of Oceanobacillus sojae NBRC 105379.</title>
        <authorList>
            <person name="Hosoyama A."/>
            <person name="Uohara A."/>
            <person name="Ohji S."/>
            <person name="Ichikawa N."/>
        </authorList>
    </citation>
    <scope>NUCLEOTIDE SEQUENCE [LARGE SCALE GENOMIC DNA]</scope>
    <source>
        <strain evidence="10 11">NBRC 105379</strain>
    </source>
</reference>
<dbReference type="AlphaFoldDB" id="A0A511ZIB3"/>
<dbReference type="EC" id="2.7.1.121" evidence="3"/>
<dbReference type="InterPro" id="IPR004006">
    <property type="entry name" value="DhaK_dom"/>
</dbReference>
<dbReference type="GO" id="GO:0047324">
    <property type="term" value="F:phosphoenolpyruvate-glycerone phosphotransferase activity"/>
    <property type="evidence" value="ECO:0007669"/>
    <property type="project" value="UniProtKB-EC"/>
</dbReference>
<dbReference type="Gene3D" id="3.40.50.10440">
    <property type="entry name" value="Dihydroxyacetone kinase, domain 1"/>
    <property type="match status" value="1"/>
</dbReference>
<evidence type="ECO:0000256" key="4">
    <source>
        <dbReference type="ARBA" id="ARBA00022679"/>
    </source>
</evidence>
<comment type="pathway">
    <text evidence="2">Polyol metabolism; glycerol degradation.</text>
</comment>
<comment type="function">
    <text evidence="8">Dihydroxyacetone binding subunit of the dihydroxyacetone kinase, which is responsible for the phosphoenolpyruvate (PEP)-dependent phosphorylation of dihydroxyacetone via a phosphoryl group transfer from DhaL-ATP.</text>
</comment>
<evidence type="ECO:0000313" key="10">
    <source>
        <dbReference type="EMBL" id="GEN87188.1"/>
    </source>
</evidence>
<dbReference type="Pfam" id="PF02733">
    <property type="entry name" value="Dak1"/>
    <property type="match status" value="1"/>
</dbReference>
<dbReference type="SUPFAM" id="SSF82549">
    <property type="entry name" value="DAK1/DegV-like"/>
    <property type="match status" value="1"/>
</dbReference>
<evidence type="ECO:0000256" key="5">
    <source>
        <dbReference type="ARBA" id="ARBA00022777"/>
    </source>
</evidence>
<keyword evidence="4" id="KW-0808">Transferase</keyword>
<gene>
    <name evidence="10" type="primary">dhaK1</name>
    <name evidence="10" type="ORF">OSO01_19270</name>
</gene>
<dbReference type="RefSeq" id="WP_147210197.1">
    <property type="nucleotide sequence ID" value="NZ_BJYM01000007.1"/>
</dbReference>
<keyword evidence="11" id="KW-1185">Reference proteome</keyword>
<evidence type="ECO:0000256" key="1">
    <source>
        <dbReference type="ARBA" id="ARBA00001113"/>
    </source>
</evidence>
<dbReference type="PANTHER" id="PTHR28629:SF4">
    <property type="entry name" value="TRIOKINASE_FMN CYCLASE"/>
    <property type="match status" value="1"/>
</dbReference>
<evidence type="ECO:0000256" key="2">
    <source>
        <dbReference type="ARBA" id="ARBA00004745"/>
    </source>
</evidence>
<organism evidence="10 11">
    <name type="scientific">Oceanobacillus sojae</name>
    <dbReference type="NCBI Taxonomy" id="582851"/>
    <lineage>
        <taxon>Bacteria</taxon>
        <taxon>Bacillati</taxon>
        <taxon>Bacillota</taxon>
        <taxon>Bacilli</taxon>
        <taxon>Bacillales</taxon>
        <taxon>Bacillaceae</taxon>
        <taxon>Oceanobacillus</taxon>
    </lineage>
</organism>
<dbReference type="FunFam" id="3.40.50.10440:FF:000001">
    <property type="entry name" value="Dihydroxyacetone kinase, DhaK subunit"/>
    <property type="match status" value="1"/>
</dbReference>
<dbReference type="InterPro" id="IPR012736">
    <property type="entry name" value="DhaK_1"/>
</dbReference>
<evidence type="ECO:0000256" key="7">
    <source>
        <dbReference type="ARBA" id="ARBA00046577"/>
    </source>
</evidence>
<evidence type="ECO:0000256" key="3">
    <source>
        <dbReference type="ARBA" id="ARBA00012095"/>
    </source>
</evidence>
<comment type="subunit">
    <text evidence="7">Homodimer. The dihydroxyacetone kinase complex is composed of a homodimer of DhaM, a homodimer of DhaK and the subunit DhaL.</text>
</comment>
<keyword evidence="5 10" id="KW-0418">Kinase</keyword>
<evidence type="ECO:0000256" key="6">
    <source>
        <dbReference type="ARBA" id="ARBA00022798"/>
    </source>
</evidence>
<protein>
    <recommendedName>
        <fullName evidence="3">phosphoenolpyruvate--glycerone phosphotransferase</fullName>
        <ecNumber evidence="3">2.7.1.121</ecNumber>
    </recommendedName>
</protein>
<dbReference type="FunFam" id="3.30.1180.20:FF:000002">
    <property type="entry name" value="Dihydroxyacetone kinase subunit DhaK"/>
    <property type="match status" value="1"/>
</dbReference>
<comment type="catalytic activity">
    <reaction evidence="1">
        <text>dihydroxyacetone + phosphoenolpyruvate = dihydroxyacetone phosphate + pyruvate</text>
        <dbReference type="Rhea" id="RHEA:18381"/>
        <dbReference type="ChEBI" id="CHEBI:15361"/>
        <dbReference type="ChEBI" id="CHEBI:16016"/>
        <dbReference type="ChEBI" id="CHEBI:57642"/>
        <dbReference type="ChEBI" id="CHEBI:58702"/>
        <dbReference type="EC" id="2.7.1.121"/>
    </reaction>
</comment>